<dbReference type="GO" id="GO:0005829">
    <property type="term" value="C:cytosol"/>
    <property type="evidence" value="ECO:0007669"/>
    <property type="project" value="TreeGrafter"/>
</dbReference>
<dbReference type="RefSeq" id="WP_132879538.1">
    <property type="nucleotide sequence ID" value="NZ_SLXQ01000013.1"/>
</dbReference>
<dbReference type="InterPro" id="IPR036390">
    <property type="entry name" value="WH_DNA-bd_sf"/>
</dbReference>
<sequence>MAEWIPERSPRGTVVLLPGRGEHPGVYARFGRRIALDGYRVLVPDPGEWDPAAWYGGEHRGARILIGADTGALAAWSVALTVELDGLVLAGTPLSAPVVPVDQVDELAARTSCPVHRELLSADAEFRWGALAEDAGAAPERLPSVPTLLLHGELDQITPSDPVRKLAARLPQASLALVKGGVHDILNDQFHRSVAARIVLFCEEIGQGAMIMPLPDVDRGGRTRRAALVQVSTKVDYAVRALIALARTEDEQLTCEQIARRTSIPLNSLVNLMVELRRAGVVASQRGCEGGYWLAREPATVSVAELVRVVHGSLISGPAGGVGSGLWRRLEMTIGELLDNTTIATIAADDAAPNGVSTSTRVGVTQR</sequence>
<dbReference type="PANTHER" id="PTHR33221">
    <property type="entry name" value="WINGED HELIX-TURN-HELIX TRANSCRIPTIONAL REGULATOR, RRF2 FAMILY"/>
    <property type="match status" value="1"/>
</dbReference>
<evidence type="ECO:0000256" key="1">
    <source>
        <dbReference type="ARBA" id="ARBA00023125"/>
    </source>
</evidence>
<feature type="domain" description="Serine aminopeptidase S33" evidence="2">
    <location>
        <begin position="144"/>
        <end position="189"/>
    </location>
</feature>
<gene>
    <name evidence="3" type="ORF">EV191_113105</name>
</gene>
<dbReference type="SUPFAM" id="SSF46785">
    <property type="entry name" value="Winged helix' DNA-binding domain"/>
    <property type="match status" value="1"/>
</dbReference>
<evidence type="ECO:0000313" key="3">
    <source>
        <dbReference type="EMBL" id="TCP46828.1"/>
    </source>
</evidence>
<dbReference type="GO" id="GO:0003700">
    <property type="term" value="F:DNA-binding transcription factor activity"/>
    <property type="evidence" value="ECO:0007669"/>
    <property type="project" value="TreeGrafter"/>
</dbReference>
<dbReference type="Pfam" id="PF12146">
    <property type="entry name" value="Hydrolase_4"/>
    <property type="match status" value="1"/>
</dbReference>
<dbReference type="PROSITE" id="PS51197">
    <property type="entry name" value="HTH_RRF2_2"/>
    <property type="match status" value="1"/>
</dbReference>
<dbReference type="InterPro" id="IPR036388">
    <property type="entry name" value="WH-like_DNA-bd_sf"/>
</dbReference>
<dbReference type="PANTHER" id="PTHR33221:SF5">
    <property type="entry name" value="HTH-TYPE TRANSCRIPTIONAL REGULATOR ISCR"/>
    <property type="match status" value="1"/>
</dbReference>
<dbReference type="AlphaFoldDB" id="A0A4R2QEW1"/>
<dbReference type="GO" id="GO:0003677">
    <property type="term" value="F:DNA binding"/>
    <property type="evidence" value="ECO:0007669"/>
    <property type="project" value="UniProtKB-KW"/>
</dbReference>
<dbReference type="Gene3D" id="3.40.50.1820">
    <property type="entry name" value="alpha/beta hydrolase"/>
    <property type="match status" value="1"/>
</dbReference>
<evidence type="ECO:0000259" key="2">
    <source>
        <dbReference type="Pfam" id="PF12146"/>
    </source>
</evidence>
<protein>
    <submittedName>
        <fullName evidence="3">BadM/Rrf2 family transcriptional regulator</fullName>
    </submittedName>
</protein>
<dbReference type="Gene3D" id="1.10.10.10">
    <property type="entry name" value="Winged helix-like DNA-binding domain superfamily/Winged helix DNA-binding domain"/>
    <property type="match status" value="1"/>
</dbReference>
<evidence type="ECO:0000313" key="4">
    <source>
        <dbReference type="Proteomes" id="UP000294911"/>
    </source>
</evidence>
<comment type="caution">
    <text evidence="3">The sequence shown here is derived from an EMBL/GenBank/DDBJ whole genome shotgun (WGS) entry which is preliminary data.</text>
</comment>
<dbReference type="InterPro" id="IPR000944">
    <property type="entry name" value="Tscrpt_reg_Rrf2"/>
</dbReference>
<dbReference type="Pfam" id="PF02082">
    <property type="entry name" value="Rrf2"/>
    <property type="match status" value="1"/>
</dbReference>
<dbReference type="InterPro" id="IPR022742">
    <property type="entry name" value="Hydrolase_4"/>
</dbReference>
<accession>A0A4R2QEW1</accession>
<name>A0A4R2QEW1_9PSEU</name>
<proteinExistence type="predicted"/>
<dbReference type="OrthoDB" id="9806902at2"/>
<dbReference type="InterPro" id="IPR029058">
    <property type="entry name" value="AB_hydrolase_fold"/>
</dbReference>
<keyword evidence="4" id="KW-1185">Reference proteome</keyword>
<dbReference type="EMBL" id="SLXQ01000013">
    <property type="protein sequence ID" value="TCP46828.1"/>
    <property type="molecule type" value="Genomic_DNA"/>
</dbReference>
<organism evidence="3 4">
    <name type="scientific">Tamaricihabitans halophyticus</name>
    <dbReference type="NCBI Taxonomy" id="1262583"/>
    <lineage>
        <taxon>Bacteria</taxon>
        <taxon>Bacillati</taxon>
        <taxon>Actinomycetota</taxon>
        <taxon>Actinomycetes</taxon>
        <taxon>Pseudonocardiales</taxon>
        <taxon>Pseudonocardiaceae</taxon>
        <taxon>Tamaricihabitans</taxon>
    </lineage>
</organism>
<keyword evidence="1" id="KW-0238">DNA-binding</keyword>
<dbReference type="InterPro" id="IPR030489">
    <property type="entry name" value="TR_Rrf2-type_CS"/>
</dbReference>
<dbReference type="PROSITE" id="PS01332">
    <property type="entry name" value="HTH_RRF2_1"/>
    <property type="match status" value="1"/>
</dbReference>
<dbReference type="SUPFAM" id="SSF53474">
    <property type="entry name" value="alpha/beta-Hydrolases"/>
    <property type="match status" value="1"/>
</dbReference>
<dbReference type="Proteomes" id="UP000294911">
    <property type="component" value="Unassembled WGS sequence"/>
</dbReference>
<reference evidence="3 4" key="1">
    <citation type="submission" date="2019-03" db="EMBL/GenBank/DDBJ databases">
        <title>Genomic Encyclopedia of Type Strains, Phase IV (KMG-IV): sequencing the most valuable type-strain genomes for metagenomic binning, comparative biology and taxonomic classification.</title>
        <authorList>
            <person name="Goeker M."/>
        </authorList>
    </citation>
    <scope>NUCLEOTIDE SEQUENCE [LARGE SCALE GENOMIC DNA]</scope>
    <source>
        <strain evidence="3 4">DSM 45765</strain>
    </source>
</reference>
<dbReference type="NCBIfam" id="TIGR00738">
    <property type="entry name" value="rrf2_super"/>
    <property type="match status" value="1"/>
</dbReference>